<keyword evidence="3" id="KW-1185">Reference proteome</keyword>
<keyword evidence="1" id="KW-1133">Transmembrane helix</keyword>
<evidence type="ECO:0000313" key="2">
    <source>
        <dbReference type="EMBL" id="KAK0725571.1"/>
    </source>
</evidence>
<name>A0AA40E6A0_9PEZI</name>
<keyword evidence="1" id="KW-0472">Membrane</keyword>
<protein>
    <submittedName>
        <fullName evidence="2">Uncharacterized protein</fullName>
    </submittedName>
</protein>
<gene>
    <name evidence="2" type="ORF">B0H67DRAFT_598780</name>
</gene>
<comment type="caution">
    <text evidence="2">The sequence shown here is derived from an EMBL/GenBank/DDBJ whole genome shotgun (WGS) entry which is preliminary data.</text>
</comment>
<sequence length="209" mass="22814">MDLSSAILACLCAITEKPPVQARPAVDRTPPRSADDVAAEIIALLRRAEKPGLALTQQIDDTAGTTGWSEWLAERVLHMLEATLEDGRNKWGEALTNAGEHALETAQEIFRELVQYVKEHPLEIAALVLLSLVALGVLARLVPVVLELLGFGMEGPVEGEVNPGALLLITLLTGSFAAWFMSTYRGYVPKRSLMAFLQRLGMTWRGKKV</sequence>
<feature type="transmembrane region" description="Helical" evidence="1">
    <location>
        <begin position="161"/>
        <end position="181"/>
    </location>
</feature>
<feature type="transmembrane region" description="Helical" evidence="1">
    <location>
        <begin position="124"/>
        <end position="149"/>
    </location>
</feature>
<evidence type="ECO:0000313" key="3">
    <source>
        <dbReference type="Proteomes" id="UP001172102"/>
    </source>
</evidence>
<dbReference type="InterPro" id="IPR038213">
    <property type="entry name" value="IFI6/IFI27-like_sf"/>
</dbReference>
<dbReference type="AlphaFoldDB" id="A0AA40E6A0"/>
<keyword evidence="1" id="KW-0812">Transmembrane</keyword>
<dbReference type="Proteomes" id="UP001172102">
    <property type="component" value="Unassembled WGS sequence"/>
</dbReference>
<dbReference type="Gene3D" id="6.10.110.10">
    <property type="match status" value="1"/>
</dbReference>
<dbReference type="EMBL" id="JAUKUA010000002">
    <property type="protein sequence ID" value="KAK0725571.1"/>
    <property type="molecule type" value="Genomic_DNA"/>
</dbReference>
<evidence type="ECO:0000256" key="1">
    <source>
        <dbReference type="SAM" id="Phobius"/>
    </source>
</evidence>
<reference evidence="2" key="1">
    <citation type="submission" date="2023-06" db="EMBL/GenBank/DDBJ databases">
        <title>Genome-scale phylogeny and comparative genomics of the fungal order Sordariales.</title>
        <authorList>
            <consortium name="Lawrence Berkeley National Laboratory"/>
            <person name="Hensen N."/>
            <person name="Bonometti L."/>
            <person name="Westerberg I."/>
            <person name="Brannstrom I.O."/>
            <person name="Guillou S."/>
            <person name="Cros-Aarteil S."/>
            <person name="Calhoun S."/>
            <person name="Haridas S."/>
            <person name="Kuo A."/>
            <person name="Mondo S."/>
            <person name="Pangilinan J."/>
            <person name="Riley R."/>
            <person name="Labutti K."/>
            <person name="Andreopoulos B."/>
            <person name="Lipzen A."/>
            <person name="Chen C."/>
            <person name="Yanf M."/>
            <person name="Daum C."/>
            <person name="Ng V."/>
            <person name="Clum A."/>
            <person name="Steindorff A."/>
            <person name="Ohm R."/>
            <person name="Martin F."/>
            <person name="Silar P."/>
            <person name="Natvig D."/>
            <person name="Lalanne C."/>
            <person name="Gautier V."/>
            <person name="Ament-Velasquez S.L."/>
            <person name="Kruys A."/>
            <person name="Hutchinson M.I."/>
            <person name="Powell A.J."/>
            <person name="Barry K."/>
            <person name="Miller A.N."/>
            <person name="Grigoriev I.V."/>
            <person name="Debuchy R."/>
            <person name="Gladieux P."/>
            <person name="Thoren M.H."/>
            <person name="Johannesson H."/>
        </authorList>
    </citation>
    <scope>NUCLEOTIDE SEQUENCE</scope>
    <source>
        <strain evidence="2">SMH4607-1</strain>
    </source>
</reference>
<accession>A0AA40E6A0</accession>
<organism evidence="2 3">
    <name type="scientific">Lasiosphaeris hirsuta</name>
    <dbReference type="NCBI Taxonomy" id="260670"/>
    <lineage>
        <taxon>Eukaryota</taxon>
        <taxon>Fungi</taxon>
        <taxon>Dikarya</taxon>
        <taxon>Ascomycota</taxon>
        <taxon>Pezizomycotina</taxon>
        <taxon>Sordariomycetes</taxon>
        <taxon>Sordariomycetidae</taxon>
        <taxon>Sordariales</taxon>
        <taxon>Lasiosphaeriaceae</taxon>
        <taxon>Lasiosphaeris</taxon>
    </lineage>
</organism>
<proteinExistence type="predicted"/>